<dbReference type="Pfam" id="PF09383">
    <property type="entry name" value="NIL"/>
    <property type="match status" value="1"/>
</dbReference>
<dbReference type="SMART" id="SM00382">
    <property type="entry name" value="AAA"/>
    <property type="match status" value="1"/>
</dbReference>
<dbReference type="EMBL" id="CP024201">
    <property type="protein sequence ID" value="ATQ44556.1"/>
    <property type="molecule type" value="Genomic_DNA"/>
</dbReference>
<dbReference type="SMART" id="SM00930">
    <property type="entry name" value="NIL"/>
    <property type="match status" value="1"/>
</dbReference>
<comment type="function">
    <text evidence="1">Part of the ABC transporter FtsEX involved in cellular division. Important for assembly or stability of the septal ring.</text>
</comment>
<feature type="domain" description="ABC transporter" evidence="11">
    <location>
        <begin position="2"/>
        <end position="241"/>
    </location>
</feature>
<keyword evidence="10" id="KW-0472">Membrane</keyword>
<dbReference type="PROSITE" id="PS00211">
    <property type="entry name" value="ABC_TRANSPORTER_1"/>
    <property type="match status" value="1"/>
</dbReference>
<dbReference type="InterPro" id="IPR041701">
    <property type="entry name" value="MetN_ABC"/>
</dbReference>
<evidence type="ECO:0000259" key="11">
    <source>
        <dbReference type="PROSITE" id="PS50893"/>
    </source>
</evidence>
<evidence type="ECO:0000256" key="1">
    <source>
        <dbReference type="ARBA" id="ARBA00002579"/>
    </source>
</evidence>
<dbReference type="AlphaFoldDB" id="A0A2D2B2W1"/>
<evidence type="ECO:0000256" key="3">
    <source>
        <dbReference type="ARBA" id="ARBA00020019"/>
    </source>
</evidence>
<dbReference type="InterPro" id="IPR003593">
    <property type="entry name" value="AAA+_ATPase"/>
</dbReference>
<dbReference type="PANTHER" id="PTHR43166:SF30">
    <property type="entry name" value="METHIONINE IMPORT ATP-BINDING PROTEIN METN"/>
    <property type="match status" value="1"/>
</dbReference>
<proteinExistence type="inferred from homology"/>
<dbReference type="GO" id="GO:0006865">
    <property type="term" value="P:amino acid transport"/>
    <property type="evidence" value="ECO:0007669"/>
    <property type="project" value="UniProtKB-KW"/>
</dbReference>
<evidence type="ECO:0000256" key="4">
    <source>
        <dbReference type="ARBA" id="ARBA00022448"/>
    </source>
</evidence>
<dbReference type="SUPFAM" id="SSF55021">
    <property type="entry name" value="ACT-like"/>
    <property type="match status" value="1"/>
</dbReference>
<dbReference type="Proteomes" id="UP000228945">
    <property type="component" value="Chromosome"/>
</dbReference>
<evidence type="ECO:0000256" key="8">
    <source>
        <dbReference type="ARBA" id="ARBA00022967"/>
    </source>
</evidence>
<keyword evidence="5" id="KW-1003">Cell membrane</keyword>
<evidence type="ECO:0000313" key="12">
    <source>
        <dbReference type="EMBL" id="ATQ44556.1"/>
    </source>
</evidence>
<sequence length="334" mass="35298">MIALKNVTKIYGRGDDGRAALTDVDLDVGSGQIFGVIGASGAGKSTLIRLINLLERPTRGQVLVEGRDLTAMSPAELRAARRRIGMIFQHFNLLSSKTVAENIAFPLKLAGRSAGEIAPRVAELLARVGLADHARKYPAQLSGGQKQRVGIARALATSPGILLCDEATSALDPETTASILDLIADLNREMGLTVVLITHEMDVIRRVCDRVAVLDAGRAVEVGDVEQVLLHPTHPATRRMLADDEPISAEDIAVAHSRGETLLRLTFRGASAQDAVLGRIARETGVDYRILSGRAGVIRDVRYAQLTAALTGGDAAKARAGLEAAGVAVAEVTA</sequence>
<dbReference type="Pfam" id="PF00005">
    <property type="entry name" value="ABC_tran"/>
    <property type="match status" value="1"/>
</dbReference>
<evidence type="ECO:0000256" key="2">
    <source>
        <dbReference type="ARBA" id="ARBA00005417"/>
    </source>
</evidence>
<dbReference type="OrthoDB" id="9802264at2"/>
<dbReference type="PANTHER" id="PTHR43166">
    <property type="entry name" value="AMINO ACID IMPORT ATP-BINDING PROTEIN"/>
    <property type="match status" value="1"/>
</dbReference>
<evidence type="ECO:0000313" key="13">
    <source>
        <dbReference type="Proteomes" id="UP000228945"/>
    </source>
</evidence>
<protein>
    <recommendedName>
        <fullName evidence="3">Cell division ATP-binding protein FtsE</fullName>
    </recommendedName>
</protein>
<dbReference type="InterPro" id="IPR003439">
    <property type="entry name" value="ABC_transporter-like_ATP-bd"/>
</dbReference>
<organism evidence="12 13">
    <name type="scientific">Caulobacter mirabilis</name>
    <dbReference type="NCBI Taxonomy" id="69666"/>
    <lineage>
        <taxon>Bacteria</taxon>
        <taxon>Pseudomonadati</taxon>
        <taxon>Pseudomonadota</taxon>
        <taxon>Alphaproteobacteria</taxon>
        <taxon>Caulobacterales</taxon>
        <taxon>Caulobacteraceae</taxon>
        <taxon>Caulobacter</taxon>
    </lineage>
</organism>
<name>A0A2D2B2W1_9CAUL</name>
<dbReference type="GO" id="GO:0005886">
    <property type="term" value="C:plasma membrane"/>
    <property type="evidence" value="ECO:0007669"/>
    <property type="project" value="UniProtKB-ARBA"/>
</dbReference>
<dbReference type="SUPFAM" id="SSF52540">
    <property type="entry name" value="P-loop containing nucleoside triphosphate hydrolases"/>
    <property type="match status" value="1"/>
</dbReference>
<dbReference type="InterPro" id="IPR027417">
    <property type="entry name" value="P-loop_NTPase"/>
</dbReference>
<evidence type="ECO:0000256" key="10">
    <source>
        <dbReference type="ARBA" id="ARBA00023136"/>
    </source>
</evidence>
<dbReference type="CDD" id="cd03258">
    <property type="entry name" value="ABC_MetN_methionine_transporter"/>
    <property type="match status" value="1"/>
</dbReference>
<dbReference type="InterPro" id="IPR018449">
    <property type="entry name" value="NIL_domain"/>
</dbReference>
<dbReference type="InterPro" id="IPR050086">
    <property type="entry name" value="MetN_ABC_transporter-like"/>
</dbReference>
<gene>
    <name evidence="12" type="ORF">CSW64_20270</name>
</gene>
<evidence type="ECO:0000256" key="7">
    <source>
        <dbReference type="ARBA" id="ARBA00022840"/>
    </source>
</evidence>
<comment type="similarity">
    <text evidence="2">Belongs to the ABC transporter superfamily.</text>
</comment>
<dbReference type="RefSeq" id="WP_099623804.1">
    <property type="nucleotide sequence ID" value="NZ_CP024201.1"/>
</dbReference>
<reference evidence="12 13" key="1">
    <citation type="submission" date="2017-10" db="EMBL/GenBank/DDBJ databases">
        <title>Genome sequence of Caulobacter mirabilis FWC38.</title>
        <authorList>
            <person name="Fiebig A."/>
            <person name="Crosson S."/>
        </authorList>
    </citation>
    <scope>NUCLEOTIDE SEQUENCE [LARGE SCALE GENOMIC DNA]</scope>
    <source>
        <strain evidence="12 13">FWC 38</strain>
    </source>
</reference>
<dbReference type="Gene3D" id="3.40.50.300">
    <property type="entry name" value="P-loop containing nucleotide triphosphate hydrolases"/>
    <property type="match status" value="1"/>
</dbReference>
<evidence type="ECO:0000256" key="6">
    <source>
        <dbReference type="ARBA" id="ARBA00022741"/>
    </source>
</evidence>
<evidence type="ECO:0000256" key="9">
    <source>
        <dbReference type="ARBA" id="ARBA00022970"/>
    </source>
</evidence>
<accession>A0A2D2B2W1</accession>
<keyword evidence="13" id="KW-1185">Reference proteome</keyword>
<keyword evidence="8" id="KW-1278">Translocase</keyword>
<dbReference type="FunFam" id="3.40.50.300:FF:000056">
    <property type="entry name" value="Cell division ATP-binding protein FtsE"/>
    <property type="match status" value="1"/>
</dbReference>
<dbReference type="InterPro" id="IPR017871">
    <property type="entry name" value="ABC_transporter-like_CS"/>
</dbReference>
<keyword evidence="7 12" id="KW-0067">ATP-binding</keyword>
<keyword evidence="4" id="KW-0813">Transport</keyword>
<dbReference type="PROSITE" id="PS50893">
    <property type="entry name" value="ABC_TRANSPORTER_2"/>
    <property type="match status" value="1"/>
</dbReference>
<dbReference type="InterPro" id="IPR045865">
    <property type="entry name" value="ACT-like_dom_sf"/>
</dbReference>
<dbReference type="KEGG" id="cmb:CSW64_20270"/>
<dbReference type="GO" id="GO:0005524">
    <property type="term" value="F:ATP binding"/>
    <property type="evidence" value="ECO:0007669"/>
    <property type="project" value="UniProtKB-KW"/>
</dbReference>
<dbReference type="Gene3D" id="3.30.70.260">
    <property type="match status" value="1"/>
</dbReference>
<evidence type="ECO:0000256" key="5">
    <source>
        <dbReference type="ARBA" id="ARBA00022475"/>
    </source>
</evidence>
<keyword evidence="6" id="KW-0547">Nucleotide-binding</keyword>
<dbReference type="GO" id="GO:0016887">
    <property type="term" value="F:ATP hydrolysis activity"/>
    <property type="evidence" value="ECO:0007669"/>
    <property type="project" value="InterPro"/>
</dbReference>
<keyword evidence="9" id="KW-0029">Amino-acid transport</keyword>